<keyword evidence="5 9" id="KW-0812">Transmembrane</keyword>
<evidence type="ECO:0000256" key="2">
    <source>
        <dbReference type="ARBA" id="ARBA00009773"/>
    </source>
</evidence>
<comment type="subcellular location">
    <subcellularLocation>
        <location evidence="1">Cell membrane</location>
        <topology evidence="1">Multi-pass membrane protein</topology>
    </subcellularLocation>
</comment>
<dbReference type="PANTHER" id="PTHR21716:SF53">
    <property type="entry name" value="PERMEASE PERM-RELATED"/>
    <property type="match status" value="1"/>
</dbReference>
<dbReference type="GO" id="GO:0055085">
    <property type="term" value="P:transmembrane transport"/>
    <property type="evidence" value="ECO:0007669"/>
    <property type="project" value="TreeGrafter"/>
</dbReference>
<feature type="transmembrane region" description="Helical" evidence="9">
    <location>
        <begin position="263"/>
        <end position="292"/>
    </location>
</feature>
<feature type="transmembrane region" description="Helical" evidence="9">
    <location>
        <begin position="299"/>
        <end position="318"/>
    </location>
</feature>
<dbReference type="AlphaFoldDB" id="A0A3E2B6M4"/>
<comment type="caution">
    <text evidence="10">The sequence shown here is derived from an EMBL/GenBank/DDBJ whole genome shotgun (WGS) entry which is preliminary data.</text>
</comment>
<dbReference type="InterPro" id="IPR002549">
    <property type="entry name" value="AI-2E-like"/>
</dbReference>
<dbReference type="Pfam" id="PF01594">
    <property type="entry name" value="AI-2E_transport"/>
    <property type="match status" value="1"/>
</dbReference>
<gene>
    <name evidence="10" type="ORF">DV520_00675</name>
</gene>
<evidence type="ECO:0000256" key="7">
    <source>
        <dbReference type="ARBA" id="ARBA00023136"/>
    </source>
</evidence>
<evidence type="ECO:0000256" key="3">
    <source>
        <dbReference type="ARBA" id="ARBA00022448"/>
    </source>
</evidence>
<evidence type="ECO:0000256" key="8">
    <source>
        <dbReference type="SAM" id="MobiDB-lite"/>
    </source>
</evidence>
<accession>A0A3E2B6M4</accession>
<feature type="transmembrane region" description="Helical" evidence="9">
    <location>
        <begin position="330"/>
        <end position="363"/>
    </location>
</feature>
<evidence type="ECO:0000313" key="11">
    <source>
        <dbReference type="Proteomes" id="UP000260649"/>
    </source>
</evidence>
<evidence type="ECO:0000313" key="10">
    <source>
        <dbReference type="EMBL" id="RFT07688.1"/>
    </source>
</evidence>
<feature type="transmembrane region" description="Helical" evidence="9">
    <location>
        <begin position="83"/>
        <end position="104"/>
    </location>
</feature>
<evidence type="ECO:0000256" key="5">
    <source>
        <dbReference type="ARBA" id="ARBA00022692"/>
    </source>
</evidence>
<dbReference type="GO" id="GO:0005886">
    <property type="term" value="C:plasma membrane"/>
    <property type="evidence" value="ECO:0007669"/>
    <property type="project" value="UniProtKB-SubCell"/>
</dbReference>
<proteinExistence type="inferred from homology"/>
<dbReference type="OrthoDB" id="9793390at2"/>
<name>A0A3E2B6M4_9FIRM</name>
<evidence type="ECO:0000256" key="4">
    <source>
        <dbReference type="ARBA" id="ARBA00022475"/>
    </source>
</evidence>
<feature type="transmembrane region" description="Helical" evidence="9">
    <location>
        <begin position="42"/>
        <end position="62"/>
    </location>
</feature>
<evidence type="ECO:0000256" key="9">
    <source>
        <dbReference type="SAM" id="Phobius"/>
    </source>
</evidence>
<dbReference type="Proteomes" id="UP000260649">
    <property type="component" value="Unassembled WGS sequence"/>
</dbReference>
<protein>
    <submittedName>
        <fullName evidence="10">AI-2E family transporter</fullName>
    </submittedName>
</protein>
<organism evidence="10 11">
    <name type="scientific">Evtepia gabavorous</name>
    <dbReference type="NCBI Taxonomy" id="2211183"/>
    <lineage>
        <taxon>Bacteria</taxon>
        <taxon>Bacillati</taxon>
        <taxon>Bacillota</taxon>
        <taxon>Clostridia</taxon>
        <taxon>Eubacteriales</taxon>
        <taxon>Evtepia</taxon>
    </lineage>
</organism>
<feature type="transmembrane region" description="Helical" evidence="9">
    <location>
        <begin position="9"/>
        <end position="30"/>
    </location>
</feature>
<sequence length="446" mass="49562">MKVPIKKILFYSGMVLLGLVVVFLVCRVLLNLDALGNTVRGIFGSLRAIVLGCVMAYLLYPLTRFSEQFLLYHKVRKKTARSLSTAFSTFVLLALIVLFAYFIIPQLVFNVPPLIQNLPNMVSDFSQRISDYLTAHGQPTTIITTVSEKITAAFNAWLQDDPLSALVDLAGRVAAAAKSVLNFIIGIIVMVYLLMSRDQFVGQGKKILFALCRKRSTCDVILKHLRAINRIFSGFVSGKLLDSLIIGIICGICLSLLHMPYAMLISVIVGITNIIPVFGPFFGAIPSAFILLLTDPGKCLIFIVFVIILQQVDGNIIGPKILGDSTGLSAFWVLFALLLFNHLMGFWGMLLGVPLFASFYYLLREFINARLRKKSLPLETQEYVHVSGIDEKGSISYLPPPVIEFHPLFRGEDSLWARLRRRLRHPLSPSQDSPPDNPPSDDDPSS</sequence>
<keyword evidence="7 9" id="KW-0472">Membrane</keyword>
<feature type="region of interest" description="Disordered" evidence="8">
    <location>
        <begin position="426"/>
        <end position="446"/>
    </location>
</feature>
<dbReference type="GeneID" id="97994246"/>
<feature type="transmembrane region" description="Helical" evidence="9">
    <location>
        <begin position="240"/>
        <end position="257"/>
    </location>
</feature>
<dbReference type="PANTHER" id="PTHR21716">
    <property type="entry name" value="TRANSMEMBRANE PROTEIN"/>
    <property type="match status" value="1"/>
</dbReference>
<feature type="transmembrane region" description="Helical" evidence="9">
    <location>
        <begin position="173"/>
        <end position="195"/>
    </location>
</feature>
<dbReference type="RefSeq" id="WP_021919976.1">
    <property type="nucleotide sequence ID" value="NZ_CAKXKJ010000003.1"/>
</dbReference>
<keyword evidence="6 9" id="KW-1133">Transmembrane helix</keyword>
<reference evidence="10 11" key="1">
    <citation type="submission" date="2018-07" db="EMBL/GenBank/DDBJ databases">
        <title>GABA Modulating Bacteria of the Human Gut Microbiota.</title>
        <authorList>
            <person name="Strandwitz P."/>
            <person name="Kim K.H."/>
            <person name="Terekhova D."/>
            <person name="Liu J.K."/>
            <person name="Sharma A."/>
            <person name="Levering J."/>
            <person name="Mcdonald D."/>
            <person name="Dietrich D."/>
            <person name="Ramadhar T.R."/>
            <person name="Lekbua A."/>
            <person name="Mroue N."/>
            <person name="Liston C."/>
            <person name="Stewart E.J."/>
            <person name="Dubin M.J."/>
            <person name="Zengler K."/>
            <person name="Knight R."/>
            <person name="Gilbert J.A."/>
            <person name="Clardy J."/>
            <person name="Lewis K."/>
        </authorList>
    </citation>
    <scope>NUCLEOTIDE SEQUENCE [LARGE SCALE GENOMIC DNA]</scope>
    <source>
        <strain evidence="10 11">KLE1738</strain>
    </source>
</reference>
<evidence type="ECO:0000256" key="6">
    <source>
        <dbReference type="ARBA" id="ARBA00022989"/>
    </source>
</evidence>
<keyword evidence="3" id="KW-0813">Transport</keyword>
<keyword evidence="11" id="KW-1185">Reference proteome</keyword>
<comment type="similarity">
    <text evidence="2">Belongs to the autoinducer-2 exporter (AI-2E) (TC 2.A.86) family.</text>
</comment>
<dbReference type="EMBL" id="QQRQ01000001">
    <property type="protein sequence ID" value="RFT07688.1"/>
    <property type="molecule type" value="Genomic_DNA"/>
</dbReference>
<evidence type="ECO:0000256" key="1">
    <source>
        <dbReference type="ARBA" id="ARBA00004651"/>
    </source>
</evidence>
<keyword evidence="4" id="KW-1003">Cell membrane</keyword>